<gene>
    <name evidence="3" type="ORF">GQ607_014741</name>
</gene>
<name>A0A8H3W1A4_9PEZI</name>
<feature type="region of interest" description="Disordered" evidence="2">
    <location>
        <begin position="127"/>
        <end position="346"/>
    </location>
</feature>
<dbReference type="EMBL" id="WOWK01000117">
    <property type="protein sequence ID" value="KAF0318044.1"/>
    <property type="molecule type" value="Genomic_DNA"/>
</dbReference>
<proteinExistence type="predicted"/>
<accession>A0A8H3W1A4</accession>
<organism evidence="3 4">
    <name type="scientific">Colletotrichum asianum</name>
    <dbReference type="NCBI Taxonomy" id="702518"/>
    <lineage>
        <taxon>Eukaryota</taxon>
        <taxon>Fungi</taxon>
        <taxon>Dikarya</taxon>
        <taxon>Ascomycota</taxon>
        <taxon>Pezizomycotina</taxon>
        <taxon>Sordariomycetes</taxon>
        <taxon>Hypocreomycetidae</taxon>
        <taxon>Glomerellales</taxon>
        <taxon>Glomerellaceae</taxon>
        <taxon>Colletotrichum</taxon>
        <taxon>Colletotrichum gloeosporioides species complex</taxon>
    </lineage>
</organism>
<feature type="compositionally biased region" description="Pro residues" evidence="2">
    <location>
        <begin position="158"/>
        <end position="172"/>
    </location>
</feature>
<protein>
    <submittedName>
        <fullName evidence="3">Uncharacterized protein</fullName>
    </submittedName>
</protein>
<feature type="compositionally biased region" description="Basic and acidic residues" evidence="2">
    <location>
        <begin position="142"/>
        <end position="153"/>
    </location>
</feature>
<evidence type="ECO:0000313" key="4">
    <source>
        <dbReference type="Proteomes" id="UP000434172"/>
    </source>
</evidence>
<evidence type="ECO:0000256" key="1">
    <source>
        <dbReference type="SAM" id="Coils"/>
    </source>
</evidence>
<feature type="coiled-coil region" evidence="1">
    <location>
        <begin position="383"/>
        <end position="410"/>
    </location>
</feature>
<feature type="compositionally biased region" description="Polar residues" evidence="2">
    <location>
        <begin position="244"/>
        <end position="257"/>
    </location>
</feature>
<dbReference type="AlphaFoldDB" id="A0A8H3W1A4"/>
<dbReference type="Proteomes" id="UP000434172">
    <property type="component" value="Unassembled WGS sequence"/>
</dbReference>
<evidence type="ECO:0000313" key="3">
    <source>
        <dbReference type="EMBL" id="KAF0318044.1"/>
    </source>
</evidence>
<dbReference type="OrthoDB" id="4840345at2759"/>
<reference evidence="3 4" key="1">
    <citation type="submission" date="2019-12" db="EMBL/GenBank/DDBJ databases">
        <title>A genome sequence resource for the geographically widespread anthracnose pathogen Colletotrichum asianum.</title>
        <authorList>
            <person name="Meng Y."/>
        </authorList>
    </citation>
    <scope>NUCLEOTIDE SEQUENCE [LARGE SCALE GENOMIC DNA]</scope>
    <source>
        <strain evidence="3 4">ICMP 18580</strain>
    </source>
</reference>
<keyword evidence="4" id="KW-1185">Reference proteome</keyword>
<keyword evidence="1" id="KW-0175">Coiled coil</keyword>
<comment type="caution">
    <text evidence="3">The sequence shown here is derived from an EMBL/GenBank/DDBJ whole genome shotgun (WGS) entry which is preliminary data.</text>
</comment>
<sequence length="452" mass="50038">MVKSNFFADATADNFHGVKIVQGMRLSYSASEKTKIRAHIIRHQLTKASPDFHLAELHKALGIADLGQKYVDVIYPKIASALKARIEELSNQKGCNEMLEGVKDGDQTRFYSPALDAWTLPTWQGDVTMADAPDMDDADDQGLDHDPKERQEDFIVGQPPPPPPPPPPPSPSPIFHSRVSPREELLPPADLQPSTSRARPAGPGLRPSRASEPIKSHRPTRKNKQPVSLRPADITPPTRDRILPSQTGLGGQSQRSVGQRVAPDDNNIAQTTTTTRSPRRQVPPVNLPTPPATVVKPRRNRMTLPPDDDEDEQPLPSRRSTLPPDSGGNEQPLPSRRLTPSSDDHNEAELFPQYRFLLDKLAELHLELRHVQGDEIMALWRGRNNNNGQAQTMRNELRLLEDQTDHLRKRAALLREGLDIIVQELVQGIPGAQGGSHVLGATVDLLLLGFDL</sequence>
<evidence type="ECO:0000256" key="2">
    <source>
        <dbReference type="SAM" id="MobiDB-lite"/>
    </source>
</evidence>